<comment type="subcellular location">
    <subcellularLocation>
        <location evidence="1">Endoplasmic reticulum membrane</location>
        <topology evidence="1">Multi-pass membrane protein</topology>
    </subcellularLocation>
</comment>
<sequence length="510" mass="56668">MSSLLYTLRDKLADPAIPWRSVILAVVVSVELWESWVAGRQRPYLSPVLHPRIPSVLAPYLPSDSQETYQKSQAYARDKLNFASVLSFVDVLETLILLGGIAAPVLAYLGFSAGGSGWSLLKGLWDVSERLPFAKCGEIWHSCAFLVLTTVISTVLSVPKEYYRNFVLEEKHGFNKMTRSTFVKDQVKGLAVSLVITTPLVAGIIKIIHWAGQDAILRIVTWAIVFMYVLSFLPPPESTADSIHRSFVFQIFMLVVYPYAIMPLFNKFTPLPTDSPFYAPTKELADKLSFPLSKIWVIDGSIRSSHSNAFFMGVPGLPKHIVLYDTLLERSSPAEVEAILAHELGHWKGMHIVYLLFTSLVQVAFSLATFTLFLTNRPLLSAFGFHSYTPSYSTEALPEKFTHLLPPSSGPTIIALMLASMLFSPLSSVLKFVSNFISRQLEYDADAFAAKLGDSYAKNLKKGLVSIHEKNLSLYDVDPLYSAYNYTHPTLVERLGALDAKLGDKAGKAE</sequence>
<comment type="similarity">
    <text evidence="13">Belongs to the peptidase M48A family.</text>
</comment>
<evidence type="ECO:0000256" key="6">
    <source>
        <dbReference type="ARBA" id="ARBA00022801"/>
    </source>
</evidence>
<dbReference type="Gene3D" id="3.30.2010.10">
    <property type="entry name" value="Metalloproteases ('zincins'), catalytic domain"/>
    <property type="match status" value="1"/>
</dbReference>
<dbReference type="OMA" id="HWHYSHI"/>
<evidence type="ECO:0000256" key="12">
    <source>
        <dbReference type="ARBA" id="ARBA00044456"/>
    </source>
</evidence>
<keyword evidence="11 17" id="KW-0472">Membrane</keyword>
<dbReference type="GO" id="GO:0071586">
    <property type="term" value="P:CAAX-box protein processing"/>
    <property type="evidence" value="ECO:0007669"/>
    <property type="project" value="InterPro"/>
</dbReference>
<evidence type="ECO:0000259" key="19">
    <source>
        <dbReference type="Pfam" id="PF16491"/>
    </source>
</evidence>
<dbReference type="STRING" id="5286.A0A0K3CLG8"/>
<feature type="domain" description="CAAX prenyl protease 1 N-terminal" evidence="19">
    <location>
        <begin position="53"/>
        <end position="235"/>
    </location>
</feature>
<evidence type="ECO:0000256" key="8">
    <source>
        <dbReference type="ARBA" id="ARBA00022833"/>
    </source>
</evidence>
<evidence type="ECO:0000256" key="13">
    <source>
        <dbReference type="ARBA" id="ARBA00060927"/>
    </source>
</evidence>
<comment type="cofactor">
    <cofactor evidence="16">
        <name>Zn(2+)</name>
        <dbReference type="ChEBI" id="CHEBI:29105"/>
    </cofactor>
    <text evidence="16">Binds 1 zinc ion per subunit.</text>
</comment>
<keyword evidence="9 17" id="KW-1133">Transmembrane helix</keyword>
<dbReference type="Proteomes" id="UP000199069">
    <property type="component" value="Unassembled WGS sequence"/>
</dbReference>
<feature type="transmembrane region" description="Helical" evidence="17">
    <location>
        <begin position="95"/>
        <end position="118"/>
    </location>
</feature>
<feature type="transmembrane region" description="Helical" evidence="17">
    <location>
        <begin position="139"/>
        <end position="158"/>
    </location>
</feature>
<keyword evidence="21" id="KW-1185">Reference proteome</keyword>
<evidence type="ECO:0000256" key="11">
    <source>
        <dbReference type="ARBA" id="ARBA00023136"/>
    </source>
</evidence>
<dbReference type="PANTHER" id="PTHR10120">
    <property type="entry name" value="CAAX PRENYL PROTEASE 1"/>
    <property type="match status" value="1"/>
</dbReference>
<evidence type="ECO:0000313" key="20">
    <source>
        <dbReference type="EMBL" id="CTR09275.1"/>
    </source>
</evidence>
<keyword evidence="8 16" id="KW-0862">Zinc</keyword>
<evidence type="ECO:0000256" key="17">
    <source>
        <dbReference type="SAM" id="Phobius"/>
    </source>
</evidence>
<evidence type="ECO:0000259" key="18">
    <source>
        <dbReference type="Pfam" id="PF01435"/>
    </source>
</evidence>
<dbReference type="InterPro" id="IPR032456">
    <property type="entry name" value="Peptidase_M48_N"/>
</dbReference>
<evidence type="ECO:0000256" key="16">
    <source>
        <dbReference type="PIRSR" id="PIRSR627057-2"/>
    </source>
</evidence>
<evidence type="ECO:0000313" key="21">
    <source>
        <dbReference type="Proteomes" id="UP000199069"/>
    </source>
</evidence>
<feature type="transmembrane region" description="Helical" evidence="17">
    <location>
        <begin position="215"/>
        <end position="235"/>
    </location>
</feature>
<dbReference type="Pfam" id="PF16491">
    <property type="entry name" value="Peptidase_M48_N"/>
    <property type="match status" value="1"/>
</dbReference>
<feature type="transmembrane region" description="Helical" evidence="17">
    <location>
        <begin position="352"/>
        <end position="374"/>
    </location>
</feature>
<protein>
    <recommendedName>
        <fullName evidence="2">Ste24 endopeptidase</fullName>
        <ecNumber evidence="2">3.4.24.84</ecNumber>
    </recommendedName>
    <alternativeName>
        <fullName evidence="14">Prenyl protein-specific endoprotease 1</fullName>
    </alternativeName>
</protein>
<evidence type="ECO:0000256" key="14">
    <source>
        <dbReference type="ARBA" id="ARBA00083451"/>
    </source>
</evidence>
<gene>
    <name evidence="20" type="primary">FGENESH: predicted gene_9.482</name>
    <name evidence="20" type="ORF">BN2166_0051360</name>
</gene>
<keyword evidence="6" id="KW-0378">Hydrolase</keyword>
<proteinExistence type="inferred from homology"/>
<comment type="catalytic activity">
    <reaction evidence="12">
        <text>Hydrolyzes the peptide bond -P2-(S-farnesyl or geranylgeranyl)C-P1'-P2'-P3'-COOH where P1' and P2' are amino acids with aliphatic side chains and P3' is any C-terminal residue.</text>
        <dbReference type="EC" id="3.4.24.84"/>
    </reaction>
</comment>
<evidence type="ECO:0000256" key="10">
    <source>
        <dbReference type="ARBA" id="ARBA00023049"/>
    </source>
</evidence>
<dbReference type="Pfam" id="PF01435">
    <property type="entry name" value="Peptidase_M48"/>
    <property type="match status" value="1"/>
</dbReference>
<feature type="active site" evidence="15">
    <location>
        <position position="343"/>
    </location>
</feature>
<feature type="binding site" evidence="16">
    <location>
        <position position="442"/>
    </location>
    <ligand>
        <name>Zn(2+)</name>
        <dbReference type="ChEBI" id="CHEBI:29105"/>
        <note>catalytic</note>
    </ligand>
</feature>
<dbReference type="EC" id="3.4.24.84" evidence="2"/>
<evidence type="ECO:0000256" key="1">
    <source>
        <dbReference type="ARBA" id="ARBA00004477"/>
    </source>
</evidence>
<keyword evidence="5 16" id="KW-0479">Metal-binding</keyword>
<evidence type="ECO:0000256" key="5">
    <source>
        <dbReference type="ARBA" id="ARBA00022723"/>
    </source>
</evidence>
<keyword evidence="7" id="KW-0256">Endoplasmic reticulum</keyword>
<evidence type="ECO:0000256" key="3">
    <source>
        <dbReference type="ARBA" id="ARBA00022670"/>
    </source>
</evidence>
<dbReference type="AlphaFoldDB" id="A0A0K3CLG8"/>
<keyword evidence="3 20" id="KW-0645">Protease</keyword>
<reference evidence="20 21" key="1">
    <citation type="submission" date="2015-07" db="EMBL/GenBank/DDBJ databases">
        <authorList>
            <person name="Cajimat M.N.B."/>
            <person name="Milazzo M.L."/>
            <person name="Fulhorst C.F."/>
        </authorList>
    </citation>
    <scope>NUCLEOTIDE SEQUENCE [LARGE SCALE GENOMIC DNA]</scope>
    <source>
        <strain evidence="20">Single colony</strain>
    </source>
</reference>
<feature type="transmembrane region" description="Helical" evidence="17">
    <location>
        <begin position="189"/>
        <end position="208"/>
    </location>
</feature>
<feature type="transmembrane region" description="Helical" evidence="17">
    <location>
        <begin position="247"/>
        <end position="265"/>
    </location>
</feature>
<dbReference type="GO" id="GO:0004222">
    <property type="term" value="F:metalloendopeptidase activity"/>
    <property type="evidence" value="ECO:0007669"/>
    <property type="project" value="InterPro"/>
</dbReference>
<evidence type="ECO:0000256" key="15">
    <source>
        <dbReference type="PIRSR" id="PIRSR627057-1"/>
    </source>
</evidence>
<keyword evidence="4 17" id="KW-0812">Transmembrane</keyword>
<evidence type="ECO:0000256" key="7">
    <source>
        <dbReference type="ARBA" id="ARBA00022824"/>
    </source>
</evidence>
<dbReference type="FunFam" id="3.30.2010.10:FF:000002">
    <property type="entry name" value="CAAX prenyl protease"/>
    <property type="match status" value="1"/>
</dbReference>
<dbReference type="CDD" id="cd07343">
    <property type="entry name" value="M48A_Zmpste24p_like"/>
    <property type="match status" value="1"/>
</dbReference>
<organism evidence="20 21">
    <name type="scientific">Rhodotorula toruloides</name>
    <name type="common">Yeast</name>
    <name type="synonym">Rhodosporidium toruloides</name>
    <dbReference type="NCBI Taxonomy" id="5286"/>
    <lineage>
        <taxon>Eukaryota</taxon>
        <taxon>Fungi</taxon>
        <taxon>Dikarya</taxon>
        <taxon>Basidiomycota</taxon>
        <taxon>Pucciniomycotina</taxon>
        <taxon>Microbotryomycetes</taxon>
        <taxon>Sporidiobolales</taxon>
        <taxon>Sporidiobolaceae</taxon>
        <taxon>Rhodotorula</taxon>
    </lineage>
</organism>
<feature type="domain" description="Peptidase M48" evidence="18">
    <location>
        <begin position="281"/>
        <end position="500"/>
    </location>
</feature>
<evidence type="ECO:0000256" key="9">
    <source>
        <dbReference type="ARBA" id="ARBA00022989"/>
    </source>
</evidence>
<feature type="active site" description="Proton donor" evidence="15">
    <location>
        <position position="446"/>
    </location>
</feature>
<accession>A0A0K3CLG8</accession>
<dbReference type="InterPro" id="IPR027057">
    <property type="entry name" value="CAXX_Prtase_1"/>
</dbReference>
<feature type="binding site" evidence="16">
    <location>
        <position position="346"/>
    </location>
    <ligand>
        <name>Zn(2+)</name>
        <dbReference type="ChEBI" id="CHEBI:29105"/>
        <note>catalytic</note>
    </ligand>
</feature>
<dbReference type="InterPro" id="IPR001915">
    <property type="entry name" value="Peptidase_M48"/>
</dbReference>
<evidence type="ECO:0000256" key="2">
    <source>
        <dbReference type="ARBA" id="ARBA00012336"/>
    </source>
</evidence>
<feature type="binding site" evidence="16">
    <location>
        <position position="342"/>
    </location>
    <ligand>
        <name>Zn(2+)</name>
        <dbReference type="ChEBI" id="CHEBI:29105"/>
        <note>catalytic</note>
    </ligand>
</feature>
<name>A0A0K3CLG8_RHOTO</name>
<dbReference type="EMBL" id="CWKI01000009">
    <property type="protein sequence ID" value="CTR09275.1"/>
    <property type="molecule type" value="Genomic_DNA"/>
</dbReference>
<dbReference type="GO" id="GO:0046872">
    <property type="term" value="F:metal ion binding"/>
    <property type="evidence" value="ECO:0007669"/>
    <property type="project" value="UniProtKB-KW"/>
</dbReference>
<keyword evidence="10" id="KW-0482">Metalloprotease</keyword>
<evidence type="ECO:0000256" key="4">
    <source>
        <dbReference type="ARBA" id="ARBA00022692"/>
    </source>
</evidence>
<dbReference type="GO" id="GO:0005789">
    <property type="term" value="C:endoplasmic reticulum membrane"/>
    <property type="evidence" value="ECO:0007669"/>
    <property type="project" value="UniProtKB-SubCell"/>
</dbReference>